<dbReference type="Proteomes" id="UP000248340">
    <property type="component" value="Unassembled WGS sequence"/>
</dbReference>
<evidence type="ECO:0000256" key="1">
    <source>
        <dbReference type="ARBA" id="ARBA00022801"/>
    </source>
</evidence>
<organism evidence="4 5">
    <name type="scientific">Aspergillus uvarum CBS 121591</name>
    <dbReference type="NCBI Taxonomy" id="1448315"/>
    <lineage>
        <taxon>Eukaryota</taxon>
        <taxon>Fungi</taxon>
        <taxon>Dikarya</taxon>
        <taxon>Ascomycota</taxon>
        <taxon>Pezizomycotina</taxon>
        <taxon>Eurotiomycetes</taxon>
        <taxon>Eurotiomycetidae</taxon>
        <taxon>Eurotiales</taxon>
        <taxon>Aspergillaceae</taxon>
        <taxon>Aspergillus</taxon>
        <taxon>Aspergillus subgen. Circumdati</taxon>
    </lineage>
</organism>
<dbReference type="EMBL" id="KZ821689">
    <property type="protein sequence ID" value="PYH83457.1"/>
    <property type="molecule type" value="Genomic_DNA"/>
</dbReference>
<evidence type="ECO:0000256" key="2">
    <source>
        <dbReference type="ARBA" id="ARBA00023180"/>
    </source>
</evidence>
<keyword evidence="2" id="KW-0325">Glycoprotein</keyword>
<dbReference type="PANTHER" id="PTHR10340">
    <property type="entry name" value="SPHINGOMYELIN PHOSPHODIESTERASE"/>
    <property type="match status" value="1"/>
</dbReference>
<dbReference type="PANTHER" id="PTHR10340:SF34">
    <property type="entry name" value="SPHINGOMYELIN PHOSPHODIESTERASE"/>
    <property type="match status" value="1"/>
</dbReference>
<dbReference type="OrthoDB" id="282973at2759"/>
<sequence>MKAAIVLAALLTALAVCPDHDYWVNRVWRELQQSVTCATCEILLGTLKAVAHQGPDVLRAVLTEMAPRPPKRPAWMCASLGRRCPWPEIDFNPTLPPEPSSKPITRSFNHIPIREKRSVRVAHLSDTHVDRFYTPGGPAISLLQTHVLPAVYSGRCAQQHALPLRGLGQSSLTSPASVEADYNTTYTALQTLNRQGPVYLALGNHDTSPSNIYPVSPTTTATTASSTTTSTARNSSAREAIGINYITPSLTSEHGRPAFRLYDVDPTTWTVVDYTVYVAGYDFRTVPPAHRFYGDSAEGTVLGCVGGGRSVT</sequence>
<proteinExistence type="predicted"/>
<protein>
    <recommendedName>
        <fullName evidence="6">Calcineurin-like phosphoesterase domain-containing protein</fullName>
    </recommendedName>
</protein>
<feature type="chain" id="PRO_5016336973" description="Calcineurin-like phosphoesterase domain-containing protein" evidence="3">
    <location>
        <begin position="16"/>
        <end position="312"/>
    </location>
</feature>
<evidence type="ECO:0008006" key="6">
    <source>
        <dbReference type="Google" id="ProtNLM"/>
    </source>
</evidence>
<accession>A0A319CJW4</accession>
<reference evidence="4 5" key="1">
    <citation type="submission" date="2016-12" db="EMBL/GenBank/DDBJ databases">
        <title>The genomes of Aspergillus section Nigri reveals drivers in fungal speciation.</title>
        <authorList>
            <consortium name="DOE Joint Genome Institute"/>
            <person name="Vesth T.C."/>
            <person name="Nybo J."/>
            <person name="Theobald S."/>
            <person name="Brandl J."/>
            <person name="Frisvad J.C."/>
            <person name="Nielsen K.F."/>
            <person name="Lyhne E.K."/>
            <person name="Kogle M.E."/>
            <person name="Kuo A."/>
            <person name="Riley R."/>
            <person name="Clum A."/>
            <person name="Nolan M."/>
            <person name="Lipzen A."/>
            <person name="Salamov A."/>
            <person name="Henrissat B."/>
            <person name="Wiebenga A."/>
            <person name="De Vries R.P."/>
            <person name="Grigoriev I.V."/>
            <person name="Mortensen U.H."/>
            <person name="Andersen M.R."/>
            <person name="Baker S.E."/>
        </authorList>
    </citation>
    <scope>NUCLEOTIDE SEQUENCE [LARGE SCALE GENOMIC DNA]</scope>
    <source>
        <strain evidence="4 5">CBS 121591</strain>
    </source>
</reference>
<evidence type="ECO:0000313" key="4">
    <source>
        <dbReference type="EMBL" id="PYH83457.1"/>
    </source>
</evidence>
<dbReference type="InterPro" id="IPR029052">
    <property type="entry name" value="Metallo-depent_PP-like"/>
</dbReference>
<dbReference type="GeneID" id="37141935"/>
<keyword evidence="1" id="KW-0378">Hydrolase</keyword>
<keyword evidence="3" id="KW-0732">Signal</keyword>
<evidence type="ECO:0000313" key="5">
    <source>
        <dbReference type="Proteomes" id="UP000248340"/>
    </source>
</evidence>
<dbReference type="GO" id="GO:0008081">
    <property type="term" value="F:phosphoric diester hydrolase activity"/>
    <property type="evidence" value="ECO:0007669"/>
    <property type="project" value="TreeGrafter"/>
</dbReference>
<dbReference type="VEuPathDB" id="FungiDB:BO82DRAFT_400535"/>
<feature type="signal peptide" evidence="3">
    <location>
        <begin position="1"/>
        <end position="15"/>
    </location>
</feature>
<keyword evidence="5" id="KW-1185">Reference proteome</keyword>
<dbReference type="AlphaFoldDB" id="A0A319CJW4"/>
<dbReference type="SUPFAM" id="SSF56300">
    <property type="entry name" value="Metallo-dependent phosphatases"/>
    <property type="match status" value="1"/>
</dbReference>
<gene>
    <name evidence="4" type="ORF">BO82DRAFT_400535</name>
</gene>
<name>A0A319CJW4_9EURO</name>
<dbReference type="RefSeq" id="XP_025493657.1">
    <property type="nucleotide sequence ID" value="XM_025639193.1"/>
</dbReference>
<evidence type="ECO:0000256" key="3">
    <source>
        <dbReference type="SAM" id="SignalP"/>
    </source>
</evidence>